<keyword evidence="4" id="KW-1185">Reference proteome</keyword>
<evidence type="ECO:0000313" key="3">
    <source>
        <dbReference type="EMBL" id="KAK3675068.1"/>
    </source>
</evidence>
<dbReference type="EMBL" id="JAUTXT010000016">
    <property type="protein sequence ID" value="KAK3675068.1"/>
    <property type="molecule type" value="Genomic_DNA"/>
</dbReference>
<dbReference type="Proteomes" id="UP001274830">
    <property type="component" value="Unassembled WGS sequence"/>
</dbReference>
<organism evidence="3 4">
    <name type="scientific">Recurvomyces mirabilis</name>
    <dbReference type="NCBI Taxonomy" id="574656"/>
    <lineage>
        <taxon>Eukaryota</taxon>
        <taxon>Fungi</taxon>
        <taxon>Dikarya</taxon>
        <taxon>Ascomycota</taxon>
        <taxon>Pezizomycotina</taxon>
        <taxon>Dothideomycetes</taxon>
        <taxon>Dothideomycetidae</taxon>
        <taxon>Mycosphaerellales</taxon>
        <taxon>Teratosphaeriaceae</taxon>
        <taxon>Recurvomyces</taxon>
    </lineage>
</organism>
<accession>A0AAE0WNN0</accession>
<feature type="transmembrane region" description="Helical" evidence="2">
    <location>
        <begin position="174"/>
        <end position="195"/>
    </location>
</feature>
<evidence type="ECO:0000256" key="1">
    <source>
        <dbReference type="SAM" id="MobiDB-lite"/>
    </source>
</evidence>
<keyword evidence="2" id="KW-0472">Membrane</keyword>
<comment type="caution">
    <text evidence="3">The sequence shown here is derived from an EMBL/GenBank/DDBJ whole genome shotgun (WGS) entry which is preliminary data.</text>
</comment>
<keyword evidence="2" id="KW-1133">Transmembrane helix</keyword>
<feature type="transmembrane region" description="Helical" evidence="2">
    <location>
        <begin position="262"/>
        <end position="284"/>
    </location>
</feature>
<keyword evidence="2" id="KW-0812">Transmembrane</keyword>
<feature type="compositionally biased region" description="Low complexity" evidence="1">
    <location>
        <begin position="79"/>
        <end position="101"/>
    </location>
</feature>
<name>A0AAE0WNN0_9PEZI</name>
<sequence length="318" mass="35510">MAQTALAPSNTTTGHLQQSQSDPFPARQPSAIILRPRPPCAQTHHSAYEQQQQQSPHFMTCTNPHDSGYDIPSQHQHQSGPHKSSSVSSGGSSSLMSPMSSIDLEKKESSRHSYPRDPEKVMYKVRRDSPQQPQHHSQRSIELRGHNGSITYSEPEEDEHDAARRVQEQKAVKVLLFLSGPCVVLSALNAIWTLISVVITSLTQPVRLCAKRPTFGQQLSGLLGPALSLQLKCIYTPLPPHANDDRSYHPWTLLMVHMTSPFLSLGTMFMAWVLAVYWVSSAVVGDPAGMDKRDDGRETVLGLRGWWERYLMRCVLDE</sequence>
<evidence type="ECO:0000256" key="2">
    <source>
        <dbReference type="SAM" id="Phobius"/>
    </source>
</evidence>
<feature type="compositionally biased region" description="Polar residues" evidence="1">
    <location>
        <begin position="43"/>
        <end position="65"/>
    </location>
</feature>
<reference evidence="3" key="1">
    <citation type="submission" date="2023-07" db="EMBL/GenBank/DDBJ databases">
        <title>Black Yeasts Isolated from many extreme environments.</title>
        <authorList>
            <person name="Coleine C."/>
            <person name="Stajich J.E."/>
            <person name="Selbmann L."/>
        </authorList>
    </citation>
    <scope>NUCLEOTIDE SEQUENCE</scope>
    <source>
        <strain evidence="3">CCFEE 5485</strain>
    </source>
</reference>
<proteinExistence type="predicted"/>
<feature type="compositionally biased region" description="Polar residues" evidence="1">
    <location>
        <begin position="1"/>
        <end position="22"/>
    </location>
</feature>
<protein>
    <submittedName>
        <fullName evidence="3">Uncharacterized protein</fullName>
    </submittedName>
</protein>
<evidence type="ECO:0000313" key="4">
    <source>
        <dbReference type="Proteomes" id="UP001274830"/>
    </source>
</evidence>
<feature type="region of interest" description="Disordered" evidence="1">
    <location>
        <begin position="1"/>
        <end position="156"/>
    </location>
</feature>
<gene>
    <name evidence="3" type="ORF">LTR78_005002</name>
</gene>
<feature type="compositionally biased region" description="Basic and acidic residues" evidence="1">
    <location>
        <begin position="103"/>
        <end position="129"/>
    </location>
</feature>
<dbReference type="AlphaFoldDB" id="A0AAE0WNN0"/>